<protein>
    <submittedName>
        <fullName evidence="2">Uncharacterized protein</fullName>
    </submittedName>
</protein>
<sequence>MEKKRCNKNQQNSKYKQKQASNYHQFPLGQQRCNIATSRLVFIRATAPQKPAIVATGSLPQKPPTSSPKVYRGQSTRSNSKWTRNQIVC</sequence>
<name>A0ABR2CZ56_9ROSI</name>
<comment type="caution">
    <text evidence="2">The sequence shown here is derived from an EMBL/GenBank/DDBJ whole genome shotgun (WGS) entry which is preliminary data.</text>
</comment>
<proteinExistence type="predicted"/>
<feature type="compositionally biased region" description="Low complexity" evidence="1">
    <location>
        <begin position="8"/>
        <end position="22"/>
    </location>
</feature>
<keyword evidence="3" id="KW-1185">Reference proteome</keyword>
<gene>
    <name evidence="2" type="ORF">V6N12_020683</name>
</gene>
<feature type="region of interest" description="Disordered" evidence="1">
    <location>
        <begin position="54"/>
        <end position="89"/>
    </location>
</feature>
<evidence type="ECO:0000313" key="2">
    <source>
        <dbReference type="EMBL" id="KAK8526204.1"/>
    </source>
</evidence>
<dbReference type="Proteomes" id="UP001472677">
    <property type="component" value="Unassembled WGS sequence"/>
</dbReference>
<evidence type="ECO:0000256" key="1">
    <source>
        <dbReference type="SAM" id="MobiDB-lite"/>
    </source>
</evidence>
<accession>A0ABR2CZ56</accession>
<evidence type="ECO:0000313" key="3">
    <source>
        <dbReference type="Proteomes" id="UP001472677"/>
    </source>
</evidence>
<reference evidence="2 3" key="1">
    <citation type="journal article" date="2024" name="G3 (Bethesda)">
        <title>Genome assembly of Hibiscus sabdariffa L. provides insights into metabolisms of medicinal natural products.</title>
        <authorList>
            <person name="Kim T."/>
        </authorList>
    </citation>
    <scope>NUCLEOTIDE SEQUENCE [LARGE SCALE GENOMIC DNA]</scope>
    <source>
        <strain evidence="2">TK-2024</strain>
        <tissue evidence="2">Old leaves</tissue>
    </source>
</reference>
<organism evidence="2 3">
    <name type="scientific">Hibiscus sabdariffa</name>
    <name type="common">roselle</name>
    <dbReference type="NCBI Taxonomy" id="183260"/>
    <lineage>
        <taxon>Eukaryota</taxon>
        <taxon>Viridiplantae</taxon>
        <taxon>Streptophyta</taxon>
        <taxon>Embryophyta</taxon>
        <taxon>Tracheophyta</taxon>
        <taxon>Spermatophyta</taxon>
        <taxon>Magnoliopsida</taxon>
        <taxon>eudicotyledons</taxon>
        <taxon>Gunneridae</taxon>
        <taxon>Pentapetalae</taxon>
        <taxon>rosids</taxon>
        <taxon>malvids</taxon>
        <taxon>Malvales</taxon>
        <taxon>Malvaceae</taxon>
        <taxon>Malvoideae</taxon>
        <taxon>Hibiscus</taxon>
    </lineage>
</organism>
<feature type="region of interest" description="Disordered" evidence="1">
    <location>
        <begin position="1"/>
        <end position="23"/>
    </location>
</feature>
<dbReference type="EMBL" id="JBBPBM010000039">
    <property type="protein sequence ID" value="KAK8526204.1"/>
    <property type="molecule type" value="Genomic_DNA"/>
</dbReference>
<feature type="compositionally biased region" description="Polar residues" evidence="1">
    <location>
        <begin position="73"/>
        <end position="89"/>
    </location>
</feature>